<comment type="caution">
    <text evidence="3">The sequence shown here is derived from an EMBL/GenBank/DDBJ whole genome shotgun (WGS) entry which is preliminary data.</text>
</comment>
<evidence type="ECO:0000313" key="4">
    <source>
        <dbReference type="Proteomes" id="UP001157114"/>
    </source>
</evidence>
<organism evidence="3 4">
    <name type="scientific">Paenibacillus glycanilyticus</name>
    <dbReference type="NCBI Taxonomy" id="126569"/>
    <lineage>
        <taxon>Bacteria</taxon>
        <taxon>Bacillati</taxon>
        <taxon>Bacillota</taxon>
        <taxon>Bacilli</taxon>
        <taxon>Bacillales</taxon>
        <taxon>Paenibacillaceae</taxon>
        <taxon>Paenibacillus</taxon>
    </lineage>
</organism>
<dbReference type="InterPro" id="IPR002347">
    <property type="entry name" value="SDR_fam"/>
</dbReference>
<accession>A0ABQ6GKV8</accession>
<keyword evidence="4" id="KW-1185">Reference proteome</keyword>
<dbReference type="RefSeq" id="WP_284241480.1">
    <property type="nucleotide sequence ID" value="NZ_BSSQ01000019.1"/>
</dbReference>
<dbReference type="Gene3D" id="3.40.50.720">
    <property type="entry name" value="NAD(P)-binding Rossmann-like Domain"/>
    <property type="match status" value="1"/>
</dbReference>
<dbReference type="PANTHER" id="PTHR24320">
    <property type="entry name" value="RETINOL DEHYDROGENASE"/>
    <property type="match status" value="1"/>
</dbReference>
<name>A0ABQ6GKV8_9BACL</name>
<evidence type="ECO:0000256" key="1">
    <source>
        <dbReference type="ARBA" id="ARBA00006484"/>
    </source>
</evidence>
<reference evidence="3 4" key="1">
    <citation type="submission" date="2023-03" db="EMBL/GenBank/DDBJ databases">
        <title>Draft genome sequence of the bacteria which degrade cell wall of Tricholomamatutake.</title>
        <authorList>
            <person name="Konishi Y."/>
            <person name="Fukuta Y."/>
            <person name="Shirasaka N."/>
        </authorList>
    </citation>
    <scope>NUCLEOTIDE SEQUENCE [LARGE SCALE GENOMIC DNA]</scope>
    <source>
        <strain evidence="4">mu1</strain>
    </source>
</reference>
<dbReference type="Pfam" id="PF00106">
    <property type="entry name" value="adh_short"/>
    <property type="match status" value="1"/>
</dbReference>
<protein>
    <submittedName>
        <fullName evidence="3">Oxidoreductase</fullName>
    </submittedName>
</protein>
<dbReference type="InterPro" id="IPR036291">
    <property type="entry name" value="NAD(P)-bd_dom_sf"/>
</dbReference>
<sequence>MKVLTVQSPIQSHYGAKTTAKEILKNMDLSGKNVIVTGGYSGVGLETTKALANAGANVFLPVRSMQKTEQLLKGLPSIERYPMDLMVPSSIDAFSSWFLEKNIPLHILINNGGIMNPPLRRDSRGYESQFSTNHLGHFQLTARLFPALKLSNGARVISISSRAQRLGGVLFDDPHFEHTEYNGMRAYAQSKSANVLFAVWLDLIGQEQGVRAFAVHPGLIPTTNLGIRKFENDPSKLKRGIARIIPAIMRALHVTELINISKRARKMSVADEFKTIQQGAATSIWCAVSSDLEGMGGVYCEDCNIAYSVPADSNEPYGIRPWAIDPLLAEKLWRLSEELTGVAFKI</sequence>
<dbReference type="Proteomes" id="UP001157114">
    <property type="component" value="Unassembled WGS sequence"/>
</dbReference>
<evidence type="ECO:0000313" key="3">
    <source>
        <dbReference type="EMBL" id="GLX70705.1"/>
    </source>
</evidence>
<dbReference type="EMBL" id="BSSQ01000019">
    <property type="protein sequence ID" value="GLX70705.1"/>
    <property type="molecule type" value="Genomic_DNA"/>
</dbReference>
<proteinExistence type="inferred from homology"/>
<comment type="similarity">
    <text evidence="1">Belongs to the short-chain dehydrogenases/reductases (SDR) family.</text>
</comment>
<gene>
    <name evidence="3" type="primary">yxdE</name>
    <name evidence="3" type="ORF">MU1_50510</name>
</gene>
<evidence type="ECO:0000256" key="2">
    <source>
        <dbReference type="ARBA" id="ARBA00023002"/>
    </source>
</evidence>
<keyword evidence="2" id="KW-0560">Oxidoreductase</keyword>
<dbReference type="SUPFAM" id="SSF51735">
    <property type="entry name" value="NAD(P)-binding Rossmann-fold domains"/>
    <property type="match status" value="1"/>
</dbReference>
<dbReference type="PRINTS" id="PR00081">
    <property type="entry name" value="GDHRDH"/>
</dbReference>
<dbReference type="PANTHER" id="PTHR24320:SF283">
    <property type="entry name" value="RETINOL DEHYDROGENASE 11"/>
    <property type="match status" value="1"/>
</dbReference>